<keyword evidence="11" id="KW-1185">Reference proteome</keyword>
<dbReference type="OMA" id="ICLRDIP"/>
<dbReference type="GO" id="GO:0030445">
    <property type="term" value="C:yeast-form cell wall"/>
    <property type="evidence" value="ECO:0007669"/>
    <property type="project" value="UniProtKB-ARBA"/>
</dbReference>
<evidence type="ECO:0000256" key="4">
    <source>
        <dbReference type="ARBA" id="ARBA00022729"/>
    </source>
</evidence>
<gene>
    <name evidence="10" type="ORF">SPAPADRAFT_145406</name>
</gene>
<dbReference type="eggNOG" id="ENOG502QRZZ">
    <property type="taxonomic scope" value="Eukaryota"/>
</dbReference>
<protein>
    <recommendedName>
        <fullName evidence="7">1,3-beta-glucanosyltransferase</fullName>
        <ecNumber evidence="7">2.4.1.-</ecNumber>
    </recommendedName>
</protein>
<evidence type="ECO:0000259" key="9">
    <source>
        <dbReference type="SMART" id="SM00768"/>
    </source>
</evidence>
<evidence type="ECO:0000256" key="3">
    <source>
        <dbReference type="ARBA" id="ARBA00022622"/>
    </source>
</evidence>
<keyword evidence="3 7" id="KW-0336">GPI-anchor</keyword>
<evidence type="ECO:0000256" key="2">
    <source>
        <dbReference type="ARBA" id="ARBA00007528"/>
    </source>
</evidence>
<dbReference type="AlphaFoldDB" id="G3AF66"/>
<dbReference type="SUPFAM" id="SSF51445">
    <property type="entry name" value="(Trans)glycosidases"/>
    <property type="match status" value="1"/>
</dbReference>
<evidence type="ECO:0000256" key="6">
    <source>
        <dbReference type="ARBA" id="ARBA00023180"/>
    </source>
</evidence>
<feature type="domain" description="X8" evidence="9">
    <location>
        <begin position="390"/>
        <end position="487"/>
    </location>
</feature>
<dbReference type="Gene3D" id="1.20.58.1040">
    <property type="match status" value="1"/>
</dbReference>
<accession>G3AF66</accession>
<dbReference type="GO" id="GO:0071970">
    <property type="term" value="P:fungal-type cell wall (1-&gt;3)-beta-D-glucan biosynthetic process"/>
    <property type="evidence" value="ECO:0007669"/>
    <property type="project" value="TreeGrafter"/>
</dbReference>
<dbReference type="EMBL" id="GL996499">
    <property type="protein sequence ID" value="EGW34854.1"/>
    <property type="molecule type" value="Genomic_DNA"/>
</dbReference>
<evidence type="ECO:0000256" key="7">
    <source>
        <dbReference type="RuleBase" id="RU361209"/>
    </source>
</evidence>
<feature type="compositionally biased region" description="Polar residues" evidence="8">
    <location>
        <begin position="506"/>
        <end position="526"/>
    </location>
</feature>
<name>G3AF66_SPAPN</name>
<reference evidence="10 11" key="1">
    <citation type="journal article" date="2011" name="Proc. Natl. Acad. Sci. U.S.A.">
        <title>Comparative genomics of xylose-fermenting fungi for enhanced biofuel production.</title>
        <authorList>
            <person name="Wohlbach D.J."/>
            <person name="Kuo A."/>
            <person name="Sato T.K."/>
            <person name="Potts K.M."/>
            <person name="Salamov A.A."/>
            <person name="LaButti K.M."/>
            <person name="Sun H."/>
            <person name="Clum A."/>
            <person name="Pangilinan J.L."/>
            <person name="Lindquist E.A."/>
            <person name="Lucas S."/>
            <person name="Lapidus A."/>
            <person name="Jin M."/>
            <person name="Gunawan C."/>
            <person name="Balan V."/>
            <person name="Dale B.E."/>
            <person name="Jeffries T.W."/>
            <person name="Zinkel R."/>
            <person name="Barry K.W."/>
            <person name="Grigoriev I.V."/>
            <person name="Gasch A.P."/>
        </authorList>
    </citation>
    <scope>NUCLEOTIDE SEQUENCE [LARGE SCALE GENOMIC DNA]</scope>
    <source>
        <strain evidence="11">NRRL Y-27907 / 11-Y1</strain>
    </source>
</reference>
<proteinExistence type="inferred from homology"/>
<dbReference type="Pfam" id="PF03198">
    <property type="entry name" value="Glyco_hydro_72"/>
    <property type="match status" value="1"/>
</dbReference>
<dbReference type="GO" id="GO:0030476">
    <property type="term" value="P:ascospore wall assembly"/>
    <property type="evidence" value="ECO:0007669"/>
    <property type="project" value="EnsemblFungi"/>
</dbReference>
<dbReference type="PANTHER" id="PTHR31468:SF10">
    <property type="entry name" value="1,3-BETA-GLUCANOSYLTRANSFERASE GAS2"/>
    <property type="match status" value="1"/>
</dbReference>
<dbReference type="Gene3D" id="3.20.20.80">
    <property type="entry name" value="Glycosidases"/>
    <property type="match status" value="1"/>
</dbReference>
<dbReference type="Proteomes" id="UP000000709">
    <property type="component" value="Unassembled WGS sequence"/>
</dbReference>
<dbReference type="GeneID" id="18870686"/>
<sequence>MQLLPFIFLIGLLNVLKIGESFTATDVPSIETIKVAGNKFFLSESGNQFFIKGISYQKTRQEGELYDNSKEPHYIDPLANPITCLRDLEYLKELGVNVVRVYQILPTANHDVCMNAFADAGIYVLADLSEPYLSIRRDFPHWDTELFARYKEVIDAMHQYDNILGFFAGNEVTNSYINTDASPYVRAAIRDSKRYIDEQNYRQIPVGYASNDDASIREHLANYFVCDFDGSGDGRADFFAINVYEWCGYSTFSTSGYRDLTSSFSDYPVPAFFSEYGCNTVSPRPFTEVDALYGVSMSKIWSGGIVYEYFEEVNHYGIVIEKKDGQIVKLPDFDTLKSKFNSVSPVGINIKEATPSPRVTCSRPDELWNVAHTLPQTPDTGKCECLRESLSCIIPENRSFEEEQVLKSLCEDVDCEPVNGNGKAGKFGQFSDCDSRTRASYVLNKFYEQTGRKEETCSFQGKGILVNPIGFVDLDTKFSSDGRNCLSLLHSNSEEPEHNFDKSPPTKVTPQSNENSTASNMDSSAPQNEGVAGILFLSFMLAISPLFF</sequence>
<evidence type="ECO:0000256" key="1">
    <source>
        <dbReference type="ARBA" id="ARBA00004589"/>
    </source>
</evidence>
<comment type="similarity">
    <text evidence="2 7">Belongs to the glycosyl hydrolase 72 family.</text>
</comment>
<keyword evidence="6" id="KW-0325">Glycoprotein</keyword>
<dbReference type="GO" id="GO:0098552">
    <property type="term" value="C:side of membrane"/>
    <property type="evidence" value="ECO:0007669"/>
    <property type="project" value="UniProtKB-KW"/>
</dbReference>
<dbReference type="FunFam" id="3.20.20.80:FF:000038">
    <property type="entry name" value="1,3-beta-glucanosyltransferase"/>
    <property type="match status" value="1"/>
</dbReference>
<dbReference type="EC" id="2.4.1.-" evidence="7"/>
<dbReference type="OrthoDB" id="421038at2759"/>
<dbReference type="Pfam" id="PF07983">
    <property type="entry name" value="X8"/>
    <property type="match status" value="1"/>
</dbReference>
<keyword evidence="5" id="KW-1015">Disulfide bond</keyword>
<keyword evidence="7" id="KW-0449">Lipoprotein</keyword>
<dbReference type="InParanoid" id="G3AF66"/>
<feature type="signal peptide" evidence="7">
    <location>
        <begin position="1"/>
        <end position="21"/>
    </location>
</feature>
<dbReference type="GO" id="GO:0005886">
    <property type="term" value="C:plasma membrane"/>
    <property type="evidence" value="ECO:0007669"/>
    <property type="project" value="UniProtKB-SubCell"/>
</dbReference>
<feature type="chain" id="PRO_5005131598" description="1,3-beta-glucanosyltransferase" evidence="7">
    <location>
        <begin position="22"/>
        <end position="548"/>
    </location>
</feature>
<dbReference type="GO" id="GO:1903561">
    <property type="term" value="C:extracellular vesicle"/>
    <property type="evidence" value="ECO:0007669"/>
    <property type="project" value="UniProtKB-ARBA"/>
</dbReference>
<evidence type="ECO:0000313" key="10">
    <source>
        <dbReference type="EMBL" id="EGW34854.1"/>
    </source>
</evidence>
<comment type="function">
    <text evidence="7">Splits internally a 1,3-beta-glucan molecule and transfers the newly generated reducing end (the donor) to the non-reducing end of another 1,3-beta-glucan molecule (the acceptor) forming a 1,3-beta linkage, resulting in the elongation of 1,3-beta-glucan chains in the cell wall.</text>
</comment>
<dbReference type="GO" id="GO:0042124">
    <property type="term" value="F:1,3-beta-glucanosyltransferase activity"/>
    <property type="evidence" value="ECO:0007669"/>
    <property type="project" value="EnsemblFungi"/>
</dbReference>
<dbReference type="RefSeq" id="XP_007372266.1">
    <property type="nucleotide sequence ID" value="XM_007372204.1"/>
</dbReference>
<dbReference type="SMART" id="SM00768">
    <property type="entry name" value="X8"/>
    <property type="match status" value="1"/>
</dbReference>
<dbReference type="HOGENOM" id="CLU_021855_2_1_1"/>
<feature type="region of interest" description="Disordered" evidence="8">
    <location>
        <begin position="493"/>
        <end position="526"/>
    </location>
</feature>
<dbReference type="FunCoup" id="G3AF66">
    <property type="interactions" value="37"/>
</dbReference>
<evidence type="ECO:0000256" key="8">
    <source>
        <dbReference type="SAM" id="MobiDB-lite"/>
    </source>
</evidence>
<dbReference type="STRING" id="619300.G3AF66"/>
<dbReference type="KEGG" id="spaa:SPAPADRAFT_145406"/>
<dbReference type="InterPro" id="IPR017853">
    <property type="entry name" value="GH"/>
</dbReference>
<keyword evidence="4 7" id="KW-0732">Signal</keyword>
<dbReference type="InterPro" id="IPR012946">
    <property type="entry name" value="X8"/>
</dbReference>
<comment type="subcellular location">
    <subcellularLocation>
        <location evidence="7">Cell membrane</location>
        <topology evidence="7">Lipid-anchor</topology>
        <topology evidence="7">GPI-anchor</topology>
    </subcellularLocation>
    <subcellularLocation>
        <location evidence="1">Membrane</location>
        <topology evidence="1">Lipid-anchor</topology>
        <topology evidence="1">GPI-anchor</topology>
    </subcellularLocation>
</comment>
<keyword evidence="7" id="KW-0472">Membrane</keyword>
<evidence type="ECO:0000313" key="11">
    <source>
        <dbReference type="Proteomes" id="UP000000709"/>
    </source>
</evidence>
<evidence type="ECO:0000256" key="5">
    <source>
        <dbReference type="ARBA" id="ARBA00023157"/>
    </source>
</evidence>
<dbReference type="InterPro" id="IPR004886">
    <property type="entry name" value="Glucanosyltransferase"/>
</dbReference>
<keyword evidence="7" id="KW-0808">Transferase</keyword>
<dbReference type="PANTHER" id="PTHR31468">
    <property type="entry name" value="1,3-BETA-GLUCANOSYLTRANSFERASE GAS1"/>
    <property type="match status" value="1"/>
</dbReference>
<organism evidence="11">
    <name type="scientific">Spathaspora passalidarum (strain NRRL Y-27907 / 11-Y1)</name>
    <dbReference type="NCBI Taxonomy" id="619300"/>
    <lineage>
        <taxon>Eukaryota</taxon>
        <taxon>Fungi</taxon>
        <taxon>Dikarya</taxon>
        <taxon>Ascomycota</taxon>
        <taxon>Saccharomycotina</taxon>
        <taxon>Pichiomycetes</taxon>
        <taxon>Debaryomycetaceae</taxon>
        <taxon>Spathaspora</taxon>
    </lineage>
</organism>